<organism evidence="1 2">
    <name type="scientific">Cyanomargarita calcarea GSE-NOS-MK-12-04C</name>
    <dbReference type="NCBI Taxonomy" id="2839659"/>
    <lineage>
        <taxon>Bacteria</taxon>
        <taxon>Bacillati</taxon>
        <taxon>Cyanobacteriota</taxon>
        <taxon>Cyanophyceae</taxon>
        <taxon>Nostocales</taxon>
        <taxon>Cyanomargaritaceae</taxon>
        <taxon>Cyanomargarita</taxon>
    </lineage>
</organism>
<dbReference type="InterPro" id="IPR055892">
    <property type="entry name" value="DUF7469"/>
</dbReference>
<reference evidence="1" key="2">
    <citation type="journal article" date="2022" name="Microbiol. Resour. Announc.">
        <title>Metagenome Sequencing to Explore Phylogenomics of Terrestrial Cyanobacteria.</title>
        <authorList>
            <person name="Ward R.D."/>
            <person name="Stajich J.E."/>
            <person name="Johansen J.R."/>
            <person name="Huntemann M."/>
            <person name="Clum A."/>
            <person name="Foster B."/>
            <person name="Foster B."/>
            <person name="Roux S."/>
            <person name="Palaniappan K."/>
            <person name="Varghese N."/>
            <person name="Mukherjee S."/>
            <person name="Reddy T.B.K."/>
            <person name="Daum C."/>
            <person name="Copeland A."/>
            <person name="Chen I.A."/>
            <person name="Ivanova N.N."/>
            <person name="Kyrpides N.C."/>
            <person name="Shapiro N."/>
            <person name="Eloe-Fadrosh E.A."/>
            <person name="Pietrasiak N."/>
        </authorList>
    </citation>
    <scope>NUCLEOTIDE SEQUENCE</scope>
    <source>
        <strain evidence="1">GSE-NOS-MK-12-04C</strain>
    </source>
</reference>
<comment type="caution">
    <text evidence="1">The sequence shown here is derived from an EMBL/GenBank/DDBJ whole genome shotgun (WGS) entry which is preliminary data.</text>
</comment>
<dbReference type="InterPro" id="IPR054638">
    <property type="entry name" value="Npun_F0813-like"/>
</dbReference>
<dbReference type="AlphaFoldDB" id="A0A951QQE4"/>
<evidence type="ECO:0000313" key="2">
    <source>
        <dbReference type="Proteomes" id="UP000729701"/>
    </source>
</evidence>
<proteinExistence type="predicted"/>
<dbReference type="Proteomes" id="UP000729701">
    <property type="component" value="Unassembled WGS sequence"/>
</dbReference>
<dbReference type="NCBIfam" id="NF045621">
    <property type="entry name" value="Npun_F0813_fam"/>
    <property type="match status" value="1"/>
</dbReference>
<accession>A0A951QQE4</accession>
<sequence>MFILKRQDVEISTMPHPKRDQQVPVLYYQGQTFRLISVFKATQEEEAKALWRDLTDHRGKACVLLEEPERYSVWGKIRAETQTSDTSDHNRAAILTLASILILQAVYIDIEDLLGTRQATSFEKGMVEVFKKSKFPLVSSPEAVKYLLTTNAMEAGNLPSWQENHVLTLLSELHRLGKEFFGNTNFTLSLDDRLQDMSEAERSLFLGWLKESSLSKLWH</sequence>
<evidence type="ECO:0000313" key="1">
    <source>
        <dbReference type="EMBL" id="MBW4669247.1"/>
    </source>
</evidence>
<protein>
    <submittedName>
        <fullName evidence="1">Uncharacterized protein</fullName>
    </submittedName>
</protein>
<dbReference type="EMBL" id="JAHHGZ010000019">
    <property type="protein sequence ID" value="MBW4669247.1"/>
    <property type="molecule type" value="Genomic_DNA"/>
</dbReference>
<reference evidence="1" key="1">
    <citation type="submission" date="2021-05" db="EMBL/GenBank/DDBJ databases">
        <authorList>
            <person name="Pietrasiak N."/>
            <person name="Ward R."/>
            <person name="Stajich J.E."/>
            <person name="Kurbessoian T."/>
        </authorList>
    </citation>
    <scope>NUCLEOTIDE SEQUENCE</scope>
    <source>
        <strain evidence="1">GSE-NOS-MK-12-04C</strain>
    </source>
</reference>
<gene>
    <name evidence="1" type="ORF">KME60_17945</name>
</gene>
<dbReference type="Pfam" id="PF24276">
    <property type="entry name" value="DUF7469"/>
    <property type="match status" value="1"/>
</dbReference>
<name>A0A951QQE4_9CYAN</name>